<comment type="caution">
    <text evidence="1">The sequence shown here is derived from an EMBL/GenBank/DDBJ whole genome shotgun (WGS) entry which is preliminary data.</text>
</comment>
<protein>
    <submittedName>
        <fullName evidence="1">Uncharacterized protein</fullName>
    </submittedName>
</protein>
<gene>
    <name evidence="1" type="ORF">NU887_20410</name>
</gene>
<keyword evidence="2" id="KW-1185">Reference proteome</keyword>
<accession>A0A9X2P755</accession>
<name>A0A9X2P755_9BACT</name>
<dbReference type="PROSITE" id="PS51257">
    <property type="entry name" value="PROKAR_LIPOPROTEIN"/>
    <property type="match status" value="1"/>
</dbReference>
<dbReference type="Proteomes" id="UP001142175">
    <property type="component" value="Unassembled WGS sequence"/>
</dbReference>
<organism evidence="1 2">
    <name type="scientific">Aquiflexum gelatinilyticum</name>
    <dbReference type="NCBI Taxonomy" id="2961943"/>
    <lineage>
        <taxon>Bacteria</taxon>
        <taxon>Pseudomonadati</taxon>
        <taxon>Bacteroidota</taxon>
        <taxon>Cytophagia</taxon>
        <taxon>Cytophagales</taxon>
        <taxon>Cyclobacteriaceae</taxon>
        <taxon>Aquiflexum</taxon>
    </lineage>
</organism>
<evidence type="ECO:0000313" key="1">
    <source>
        <dbReference type="EMBL" id="MCR9017411.1"/>
    </source>
</evidence>
<reference evidence="1" key="1">
    <citation type="submission" date="2022-08" db="EMBL/GenBank/DDBJ databases">
        <authorList>
            <person name="Zhang D."/>
        </authorList>
    </citation>
    <scope>NUCLEOTIDE SEQUENCE</scope>
    <source>
        <strain evidence="1">XJ19-11</strain>
    </source>
</reference>
<sequence>MKKSGFKAILLLALVFLFYSCDGFIPDPINPRLPVYSESGKNQSGAMINNMPFVDYPNYSIFGTESSGYLLNQADTSLTFNFHLVERNKENAFVTIFFSLEKLTQTDWEEMENGFGKKFSLDNPDVIGKIITYSEQEDLGTPAESGQITVKYIPGTNALAGTFGFTAMNNSGKKYEVRFGRFDYIFQRD</sequence>
<dbReference type="AlphaFoldDB" id="A0A9X2P755"/>
<dbReference type="EMBL" id="JANSUY010000029">
    <property type="protein sequence ID" value="MCR9017411.1"/>
    <property type="molecule type" value="Genomic_DNA"/>
</dbReference>
<proteinExistence type="predicted"/>
<evidence type="ECO:0000313" key="2">
    <source>
        <dbReference type="Proteomes" id="UP001142175"/>
    </source>
</evidence>
<dbReference type="RefSeq" id="WP_258425246.1">
    <property type="nucleotide sequence ID" value="NZ_JANAEZ010000003.1"/>
</dbReference>